<gene>
    <name evidence="1" type="ORF">SAMN05192568_100518</name>
</gene>
<dbReference type="AlphaFoldDB" id="A0A1I4HSZ9"/>
<name>A0A1I4HSZ9_9HYPH</name>
<dbReference type="STRING" id="582667.SAMN05192568_100518"/>
<dbReference type="OrthoDB" id="7307608at2"/>
<dbReference type="Proteomes" id="UP000199048">
    <property type="component" value="Unassembled WGS sequence"/>
</dbReference>
<dbReference type="RefSeq" id="WP_092038371.1">
    <property type="nucleotide sequence ID" value="NZ_FOTK01000005.1"/>
</dbReference>
<evidence type="ECO:0000313" key="2">
    <source>
        <dbReference type="Proteomes" id="UP000199048"/>
    </source>
</evidence>
<sequence>MLVEFSDLLRKEDPGAALRDLDDVVVPVPAVTDDGDTIAAGCEGTIVGGWKGGEAFFVEFPEPAGAVAPVRPSNLRRIGRHAL</sequence>
<dbReference type="EMBL" id="FOTK01000005">
    <property type="protein sequence ID" value="SFL44913.1"/>
    <property type="molecule type" value="Genomic_DNA"/>
</dbReference>
<protein>
    <recommendedName>
        <fullName evidence="3">DUF4926 domain-containing protein</fullName>
    </recommendedName>
</protein>
<accession>A0A1I4HSZ9</accession>
<proteinExistence type="predicted"/>
<reference evidence="2" key="1">
    <citation type="submission" date="2016-10" db="EMBL/GenBank/DDBJ databases">
        <authorList>
            <person name="Varghese N."/>
            <person name="Submissions S."/>
        </authorList>
    </citation>
    <scope>NUCLEOTIDE SEQUENCE [LARGE SCALE GENOMIC DNA]</scope>
    <source>
        <strain evidence="2">BL36</strain>
    </source>
</reference>
<organism evidence="1 2">
    <name type="scientific">Methylobacterium pseudosasicola</name>
    <dbReference type="NCBI Taxonomy" id="582667"/>
    <lineage>
        <taxon>Bacteria</taxon>
        <taxon>Pseudomonadati</taxon>
        <taxon>Pseudomonadota</taxon>
        <taxon>Alphaproteobacteria</taxon>
        <taxon>Hyphomicrobiales</taxon>
        <taxon>Methylobacteriaceae</taxon>
        <taxon>Methylobacterium</taxon>
    </lineage>
</organism>
<evidence type="ECO:0000313" key="1">
    <source>
        <dbReference type="EMBL" id="SFL44913.1"/>
    </source>
</evidence>
<evidence type="ECO:0008006" key="3">
    <source>
        <dbReference type="Google" id="ProtNLM"/>
    </source>
</evidence>
<keyword evidence="2" id="KW-1185">Reference proteome</keyword>